<keyword evidence="4" id="KW-0560">Oxidoreductase</keyword>
<evidence type="ECO:0000256" key="1">
    <source>
        <dbReference type="ARBA" id="ARBA00007992"/>
    </source>
</evidence>
<evidence type="ECO:0000256" key="2">
    <source>
        <dbReference type="ARBA" id="ARBA00022630"/>
    </source>
</evidence>
<organism evidence="7 8">
    <name type="scientific">Dactylonectria estremocensis</name>
    <dbReference type="NCBI Taxonomy" id="1079267"/>
    <lineage>
        <taxon>Eukaryota</taxon>
        <taxon>Fungi</taxon>
        <taxon>Dikarya</taxon>
        <taxon>Ascomycota</taxon>
        <taxon>Pezizomycotina</taxon>
        <taxon>Sordariomycetes</taxon>
        <taxon>Hypocreomycetidae</taxon>
        <taxon>Hypocreales</taxon>
        <taxon>Nectriaceae</taxon>
        <taxon>Dactylonectria</taxon>
    </lineage>
</organism>
<dbReference type="GO" id="GO:0004497">
    <property type="term" value="F:monooxygenase activity"/>
    <property type="evidence" value="ECO:0007669"/>
    <property type="project" value="UniProtKB-KW"/>
</dbReference>
<dbReference type="AlphaFoldDB" id="A0A9P9EZ53"/>
<dbReference type="SUPFAM" id="SSF51905">
    <property type="entry name" value="FAD/NAD(P)-binding domain"/>
    <property type="match status" value="1"/>
</dbReference>
<dbReference type="InterPro" id="IPR050493">
    <property type="entry name" value="FAD-dep_Monooxygenase_BioMet"/>
</dbReference>
<dbReference type="Gene3D" id="3.50.50.60">
    <property type="entry name" value="FAD/NAD(P)-binding domain"/>
    <property type="match status" value="1"/>
</dbReference>
<dbReference type="SUPFAM" id="SSF54373">
    <property type="entry name" value="FAD-linked reductases, C-terminal domain"/>
    <property type="match status" value="1"/>
</dbReference>
<accession>A0A9P9EZ53</accession>
<proteinExistence type="inferred from homology"/>
<dbReference type="Pfam" id="PF01494">
    <property type="entry name" value="FAD_binding_3"/>
    <property type="match status" value="1"/>
</dbReference>
<evidence type="ECO:0000313" key="8">
    <source>
        <dbReference type="Proteomes" id="UP000717696"/>
    </source>
</evidence>
<protein>
    <submittedName>
        <fullName evidence="7">FAD binding domain protein</fullName>
    </submittedName>
</protein>
<evidence type="ECO:0000256" key="3">
    <source>
        <dbReference type="ARBA" id="ARBA00022827"/>
    </source>
</evidence>
<evidence type="ECO:0000259" key="6">
    <source>
        <dbReference type="Pfam" id="PF01494"/>
    </source>
</evidence>
<dbReference type="OrthoDB" id="40579at2759"/>
<dbReference type="InterPro" id="IPR002938">
    <property type="entry name" value="FAD-bd"/>
</dbReference>
<dbReference type="EMBL" id="JAGMUU010000008">
    <property type="protein sequence ID" value="KAH7147185.1"/>
    <property type="molecule type" value="Genomic_DNA"/>
</dbReference>
<evidence type="ECO:0000256" key="4">
    <source>
        <dbReference type="ARBA" id="ARBA00023002"/>
    </source>
</evidence>
<evidence type="ECO:0000256" key="5">
    <source>
        <dbReference type="ARBA" id="ARBA00023033"/>
    </source>
</evidence>
<sequence>MASQPTKLQVFVVGSGLAGLAAARVIREHHTVTIYERAGYNAATGGQGIALNPNAIKILDSIGFDRDRAGGVRTSGYRSYDKDGRMRVDFEADFVARYGADILTFKRSDFREELLRLATAPSDELGIPVNPVKAVFNNGVVDIDPGKGTVTLKDGSVHKGDIIVVADGIHSNLRSRVIGNDQHAPKKMGLTCFRMAITAEKAKDALGELPDWWDPGASKSRACMIEARDESGRFIVAYALRHGKYMNLSFVFPTRQDRAGTEDSWYEEADRGEVLEMFGDFYDPIPKLIRVAEEVKMWDLQDIDPLPTFTAGRAILIGDAAHAMTPMQGQGGNMAVEDAEAFRLLTAGMSRDDVPDTLKQMESIRRPRTAQILKDTRAISEGMSLEGSISKMDYNMSYKGIHDALEKAQQATST</sequence>
<dbReference type="GO" id="GO:0071949">
    <property type="term" value="F:FAD binding"/>
    <property type="evidence" value="ECO:0007669"/>
    <property type="project" value="InterPro"/>
</dbReference>
<evidence type="ECO:0000313" key="7">
    <source>
        <dbReference type="EMBL" id="KAH7147185.1"/>
    </source>
</evidence>
<keyword evidence="2" id="KW-0285">Flavoprotein</keyword>
<reference evidence="7" key="1">
    <citation type="journal article" date="2021" name="Nat. Commun.">
        <title>Genetic determinants of endophytism in the Arabidopsis root mycobiome.</title>
        <authorList>
            <person name="Mesny F."/>
            <person name="Miyauchi S."/>
            <person name="Thiergart T."/>
            <person name="Pickel B."/>
            <person name="Atanasova L."/>
            <person name="Karlsson M."/>
            <person name="Huettel B."/>
            <person name="Barry K.W."/>
            <person name="Haridas S."/>
            <person name="Chen C."/>
            <person name="Bauer D."/>
            <person name="Andreopoulos W."/>
            <person name="Pangilinan J."/>
            <person name="LaButti K."/>
            <person name="Riley R."/>
            <person name="Lipzen A."/>
            <person name="Clum A."/>
            <person name="Drula E."/>
            <person name="Henrissat B."/>
            <person name="Kohler A."/>
            <person name="Grigoriev I.V."/>
            <person name="Martin F.M."/>
            <person name="Hacquard S."/>
        </authorList>
    </citation>
    <scope>NUCLEOTIDE SEQUENCE</scope>
    <source>
        <strain evidence="7">MPI-CAGE-AT-0021</strain>
    </source>
</reference>
<comment type="similarity">
    <text evidence="1">Belongs to the paxM FAD-dependent monooxygenase family.</text>
</comment>
<feature type="domain" description="FAD-binding" evidence="6">
    <location>
        <begin position="8"/>
        <end position="374"/>
    </location>
</feature>
<name>A0A9P9EZ53_9HYPO</name>
<gene>
    <name evidence="7" type="ORF">B0J13DRAFT_501001</name>
</gene>
<keyword evidence="3" id="KW-0274">FAD</keyword>
<comment type="caution">
    <text evidence="7">The sequence shown here is derived from an EMBL/GenBank/DDBJ whole genome shotgun (WGS) entry which is preliminary data.</text>
</comment>
<dbReference type="PRINTS" id="PR00420">
    <property type="entry name" value="RNGMNOXGNASE"/>
</dbReference>
<keyword evidence="8" id="KW-1185">Reference proteome</keyword>
<keyword evidence="5" id="KW-0503">Monooxygenase</keyword>
<dbReference type="PANTHER" id="PTHR13789">
    <property type="entry name" value="MONOOXYGENASE"/>
    <property type="match status" value="1"/>
</dbReference>
<dbReference type="Proteomes" id="UP000717696">
    <property type="component" value="Unassembled WGS sequence"/>
</dbReference>
<dbReference type="PANTHER" id="PTHR13789:SF314">
    <property type="entry name" value="FAD-BINDING DOMAIN-CONTAINING PROTEIN"/>
    <property type="match status" value="1"/>
</dbReference>
<dbReference type="InterPro" id="IPR036188">
    <property type="entry name" value="FAD/NAD-bd_sf"/>
</dbReference>